<dbReference type="RefSeq" id="WP_345243136.1">
    <property type="nucleotide sequence ID" value="NZ_BAABHD010000024.1"/>
</dbReference>
<keyword evidence="2" id="KW-1185">Reference proteome</keyword>
<protein>
    <recommendedName>
        <fullName evidence="3">DUF4145 domain-containing protein</fullName>
    </recommendedName>
</protein>
<gene>
    <name evidence="1" type="ORF">GCM10023189_20440</name>
</gene>
<evidence type="ECO:0008006" key="3">
    <source>
        <dbReference type="Google" id="ProtNLM"/>
    </source>
</evidence>
<comment type="caution">
    <text evidence="1">The sequence shown here is derived from an EMBL/GenBank/DDBJ whole genome shotgun (WGS) entry which is preliminary data.</text>
</comment>
<name>A0ABP8MSR4_9BACT</name>
<dbReference type="EMBL" id="BAABHD010000024">
    <property type="protein sequence ID" value="GAA4454238.1"/>
    <property type="molecule type" value="Genomic_DNA"/>
</dbReference>
<sequence length="151" mass="17719">MTINDSFEEIMQYAHFWNWVPDWQVVKEIYNAHPESYSVFTPFAYSYLEELIRSMTSEYGVEILDKDGLPSVRKVGTRLINLAIEENKNKSTELIALLEELKVYFSTSKRTNFGDNRNSVAHGYMHPRFWSKDSFEKLILDIARLSKFSGF</sequence>
<evidence type="ECO:0000313" key="2">
    <source>
        <dbReference type="Proteomes" id="UP001501175"/>
    </source>
</evidence>
<reference evidence="2" key="1">
    <citation type="journal article" date="2019" name="Int. J. Syst. Evol. Microbiol.">
        <title>The Global Catalogue of Microorganisms (GCM) 10K type strain sequencing project: providing services to taxonomists for standard genome sequencing and annotation.</title>
        <authorList>
            <consortium name="The Broad Institute Genomics Platform"/>
            <consortium name="The Broad Institute Genome Sequencing Center for Infectious Disease"/>
            <person name="Wu L."/>
            <person name="Ma J."/>
        </authorList>
    </citation>
    <scope>NUCLEOTIDE SEQUENCE [LARGE SCALE GENOMIC DNA]</scope>
    <source>
        <strain evidence="2">JCM 17927</strain>
    </source>
</reference>
<proteinExistence type="predicted"/>
<dbReference type="Proteomes" id="UP001501175">
    <property type="component" value="Unassembled WGS sequence"/>
</dbReference>
<evidence type="ECO:0000313" key="1">
    <source>
        <dbReference type="EMBL" id="GAA4454238.1"/>
    </source>
</evidence>
<organism evidence="1 2">
    <name type="scientific">Nibrella saemangeumensis</name>
    <dbReference type="NCBI Taxonomy" id="1084526"/>
    <lineage>
        <taxon>Bacteria</taxon>
        <taxon>Pseudomonadati</taxon>
        <taxon>Bacteroidota</taxon>
        <taxon>Cytophagia</taxon>
        <taxon>Cytophagales</taxon>
        <taxon>Spirosomataceae</taxon>
        <taxon>Nibrella</taxon>
    </lineage>
</organism>
<accession>A0ABP8MSR4</accession>